<evidence type="ECO:0000313" key="3">
    <source>
        <dbReference type="Proteomes" id="UP000249495"/>
    </source>
</evidence>
<keyword evidence="1" id="KW-0812">Transmembrane</keyword>
<feature type="transmembrane region" description="Helical" evidence="1">
    <location>
        <begin position="74"/>
        <end position="91"/>
    </location>
</feature>
<dbReference type="EMBL" id="LS483343">
    <property type="protein sequence ID" value="SQF40811.1"/>
    <property type="molecule type" value="Genomic_DNA"/>
</dbReference>
<dbReference type="AlphaFoldDB" id="A0A2X3Y0C6"/>
<keyword evidence="1" id="KW-0472">Membrane</keyword>
<evidence type="ECO:0000256" key="1">
    <source>
        <dbReference type="SAM" id="Phobius"/>
    </source>
</evidence>
<organism evidence="2 3">
    <name type="scientific">Streptococcus ferus</name>
    <dbReference type="NCBI Taxonomy" id="1345"/>
    <lineage>
        <taxon>Bacteria</taxon>
        <taxon>Bacillati</taxon>
        <taxon>Bacillota</taxon>
        <taxon>Bacilli</taxon>
        <taxon>Lactobacillales</taxon>
        <taxon>Streptococcaceae</taxon>
        <taxon>Streptococcus</taxon>
    </lineage>
</organism>
<name>A0A2X3Y0C6_9STRE</name>
<evidence type="ECO:0000313" key="2">
    <source>
        <dbReference type="EMBL" id="SQF40811.1"/>
    </source>
</evidence>
<sequence length="117" mass="13713">MPYMLLPLVLLILVTRACAEQFLLYGSRQPVLKWSKLAFLSQLVVQIFLLLFLIFSPRITWLFPVFSNGSSARFFLLGIQLLGLLIVLFSLRRIKQISTNTDKFYYRFQTIEKYISL</sequence>
<protein>
    <submittedName>
        <fullName evidence="2">Membrane protein</fullName>
    </submittedName>
</protein>
<gene>
    <name evidence="2" type="ORF">NCTC12278_01390</name>
</gene>
<reference evidence="2 3" key="1">
    <citation type="submission" date="2018-06" db="EMBL/GenBank/DDBJ databases">
        <authorList>
            <consortium name="Pathogen Informatics"/>
            <person name="Doyle S."/>
        </authorList>
    </citation>
    <scope>NUCLEOTIDE SEQUENCE [LARGE SCALE GENOMIC DNA]</scope>
    <source>
        <strain evidence="2 3">NCTC12278</strain>
    </source>
</reference>
<feature type="transmembrane region" description="Helical" evidence="1">
    <location>
        <begin position="43"/>
        <end position="62"/>
    </location>
</feature>
<dbReference type="Proteomes" id="UP000249495">
    <property type="component" value="Chromosome 1"/>
</dbReference>
<proteinExistence type="predicted"/>
<keyword evidence="1" id="KW-1133">Transmembrane helix</keyword>
<keyword evidence="3" id="KW-1185">Reference proteome</keyword>
<accession>A0A2X3Y0C6</accession>
<dbReference type="STRING" id="1123303.GCA_000372425_00907"/>
<dbReference type="KEGG" id="sfer:NCTC12278_01390"/>